<dbReference type="EMBL" id="JAUTXU010001120">
    <property type="protein sequence ID" value="KAK3672598.1"/>
    <property type="molecule type" value="Genomic_DNA"/>
</dbReference>
<protein>
    <submittedName>
        <fullName evidence="1">Uncharacterized protein</fullName>
    </submittedName>
</protein>
<organism evidence="1 2">
    <name type="scientific">Vermiconidia calcicola</name>
    <dbReference type="NCBI Taxonomy" id="1690605"/>
    <lineage>
        <taxon>Eukaryota</taxon>
        <taxon>Fungi</taxon>
        <taxon>Dikarya</taxon>
        <taxon>Ascomycota</taxon>
        <taxon>Pezizomycotina</taxon>
        <taxon>Dothideomycetes</taxon>
        <taxon>Dothideomycetidae</taxon>
        <taxon>Mycosphaerellales</taxon>
        <taxon>Extremaceae</taxon>
        <taxon>Vermiconidia</taxon>
    </lineage>
</organism>
<accession>A0ACC3MA28</accession>
<sequence>MEAHPAIAEEALAIVQTGTDAPVTMPVILVMAQELGVEALPHALHVIGQRGWRDAFVQALQARGVLLEAFEDPDDALLRFDEGGRFLSRAAAFRCRIEAGPDAESSGSGCLIGPRLVVTAAHVVSRSPDDGSAVMERIRVRLADGRVLDTVGAPVFISACSPGEYGPLFPKADGDFGEHDDIAILRLETAEGARVGYARLPETCEPYRPRPLLLLHYPEGVDNRGMSMGRTSKIRNISARVGHDAAGAAGSSGGACFSARFEILGIHQGRWDTQRRFVPLARVIDRIRPIVASDVSPTSLWSLDDTADGLLVIGRDRLFEAVDELLKPTTMARGIRLYRTAQEGEDDGLDASYRIIRRLLQLRTDDIRLLRIGSDPLKRDLLQTLAQEAATAGLAVAIPPDHPG</sequence>
<gene>
    <name evidence="1" type="ORF">LTR37_021577</name>
</gene>
<evidence type="ECO:0000313" key="1">
    <source>
        <dbReference type="EMBL" id="KAK3672598.1"/>
    </source>
</evidence>
<evidence type="ECO:0000313" key="2">
    <source>
        <dbReference type="Proteomes" id="UP001281147"/>
    </source>
</evidence>
<feature type="non-terminal residue" evidence="1">
    <location>
        <position position="404"/>
    </location>
</feature>
<keyword evidence="2" id="KW-1185">Reference proteome</keyword>
<proteinExistence type="predicted"/>
<comment type="caution">
    <text evidence="1">The sequence shown here is derived from an EMBL/GenBank/DDBJ whole genome shotgun (WGS) entry which is preliminary data.</text>
</comment>
<reference evidence="1" key="1">
    <citation type="submission" date="2023-07" db="EMBL/GenBank/DDBJ databases">
        <title>Black Yeasts Isolated from many extreme environments.</title>
        <authorList>
            <person name="Coleine C."/>
            <person name="Stajich J.E."/>
            <person name="Selbmann L."/>
        </authorList>
    </citation>
    <scope>NUCLEOTIDE SEQUENCE</scope>
    <source>
        <strain evidence="1">CCFEE 5714</strain>
    </source>
</reference>
<dbReference type="Proteomes" id="UP001281147">
    <property type="component" value="Unassembled WGS sequence"/>
</dbReference>
<name>A0ACC3MA28_9PEZI</name>